<keyword evidence="4" id="KW-1185">Reference proteome</keyword>
<feature type="region of interest" description="Disordered" evidence="1">
    <location>
        <begin position="1"/>
        <end position="25"/>
    </location>
</feature>
<protein>
    <submittedName>
        <fullName evidence="3">Uncharacterized protein</fullName>
    </submittedName>
</protein>
<accession>A0A377IXA6</accession>
<gene>
    <name evidence="3" type="ORF">NCTC13335_00068</name>
</gene>
<name>A0A377IXA6_9PAST</name>
<evidence type="ECO:0000313" key="4">
    <source>
        <dbReference type="Proteomes" id="UP000255264"/>
    </source>
</evidence>
<dbReference type="Proteomes" id="UP000255264">
    <property type="component" value="Unassembled WGS sequence"/>
</dbReference>
<reference evidence="3 4" key="1">
    <citation type="submission" date="2018-06" db="EMBL/GenBank/DDBJ databases">
        <authorList>
            <consortium name="Pathogen Informatics"/>
            <person name="Doyle S."/>
        </authorList>
    </citation>
    <scope>NUCLEOTIDE SEQUENCE [LARGE SCALE GENOMIC DNA]</scope>
    <source>
        <strain evidence="3 4">NCTC13335</strain>
    </source>
</reference>
<sequence length="74" mass="8466">MKAKKPIKSNMAKNNKKSKAENTNEPNVDKTDLIILSPLSPCLFLALFYQSLNAVSYVYFLFLCLDYNNFVTKL</sequence>
<keyword evidence="2" id="KW-1133">Transmembrane helix</keyword>
<organism evidence="3 4">
    <name type="scientific">Haemophilus pittmaniae</name>
    <dbReference type="NCBI Taxonomy" id="249188"/>
    <lineage>
        <taxon>Bacteria</taxon>
        <taxon>Pseudomonadati</taxon>
        <taxon>Pseudomonadota</taxon>
        <taxon>Gammaproteobacteria</taxon>
        <taxon>Pasteurellales</taxon>
        <taxon>Pasteurellaceae</taxon>
        <taxon>Haemophilus</taxon>
    </lineage>
</organism>
<dbReference type="AlphaFoldDB" id="A0A377IXA6"/>
<evidence type="ECO:0000313" key="3">
    <source>
        <dbReference type="EMBL" id="STO92250.1"/>
    </source>
</evidence>
<proteinExistence type="predicted"/>
<dbReference type="EMBL" id="UGHS01000001">
    <property type="protein sequence ID" value="STO92250.1"/>
    <property type="molecule type" value="Genomic_DNA"/>
</dbReference>
<evidence type="ECO:0000256" key="1">
    <source>
        <dbReference type="SAM" id="MobiDB-lite"/>
    </source>
</evidence>
<feature type="transmembrane region" description="Helical" evidence="2">
    <location>
        <begin position="43"/>
        <end position="65"/>
    </location>
</feature>
<evidence type="ECO:0000256" key="2">
    <source>
        <dbReference type="SAM" id="Phobius"/>
    </source>
</evidence>
<keyword evidence="2" id="KW-0812">Transmembrane</keyword>
<keyword evidence="2" id="KW-0472">Membrane</keyword>